<keyword evidence="2" id="KW-1185">Reference proteome</keyword>
<comment type="caution">
    <text evidence="1">The sequence shown here is derived from an EMBL/GenBank/DDBJ whole genome shotgun (WGS) entry which is preliminary data.</text>
</comment>
<organism evidence="1 2">
    <name type="scientific">Dermacentor silvarum</name>
    <name type="common">Tick</name>
    <dbReference type="NCBI Taxonomy" id="543639"/>
    <lineage>
        <taxon>Eukaryota</taxon>
        <taxon>Metazoa</taxon>
        <taxon>Ecdysozoa</taxon>
        <taxon>Arthropoda</taxon>
        <taxon>Chelicerata</taxon>
        <taxon>Arachnida</taxon>
        <taxon>Acari</taxon>
        <taxon>Parasitiformes</taxon>
        <taxon>Ixodida</taxon>
        <taxon>Ixodoidea</taxon>
        <taxon>Ixodidae</taxon>
        <taxon>Rhipicephalinae</taxon>
        <taxon>Dermacentor</taxon>
    </lineage>
</organism>
<protein>
    <submittedName>
        <fullName evidence="1">Uncharacterized protein</fullName>
    </submittedName>
</protein>
<evidence type="ECO:0000313" key="2">
    <source>
        <dbReference type="Proteomes" id="UP000821865"/>
    </source>
</evidence>
<name>A0ACB8DWS6_DERSI</name>
<gene>
    <name evidence="1" type="ORF">HPB49_006550</name>
</gene>
<accession>A0ACB8DWS6</accession>
<sequence>MGGSWCCVEGCTNRSTKTNGVCYHRFPSESALRKKWLCAVRRVVWSPDKNACVCSDHFTPDCYRDSVYLMEAFGLAKANHGRRLKEDAVPTLFVHTKRSHPPLPRWRAVKRRRAQCSKCGPSCKATTSLRGSDEQTASCASATAEHKCDFAGKTHHIGHRTRAAQTCPKNPSVGIQASPVFIKDSSVQTDATVL</sequence>
<evidence type="ECO:0000313" key="1">
    <source>
        <dbReference type="EMBL" id="KAH7978725.1"/>
    </source>
</evidence>
<dbReference type="EMBL" id="CM023470">
    <property type="protein sequence ID" value="KAH7978725.1"/>
    <property type="molecule type" value="Genomic_DNA"/>
</dbReference>
<proteinExistence type="predicted"/>
<dbReference type="Proteomes" id="UP000821865">
    <property type="component" value="Chromosome 1"/>
</dbReference>
<reference evidence="1" key="1">
    <citation type="submission" date="2020-05" db="EMBL/GenBank/DDBJ databases">
        <title>Large-scale comparative analyses of tick genomes elucidate their genetic diversity and vector capacities.</title>
        <authorList>
            <person name="Jia N."/>
            <person name="Wang J."/>
            <person name="Shi W."/>
            <person name="Du L."/>
            <person name="Sun Y."/>
            <person name="Zhan W."/>
            <person name="Jiang J."/>
            <person name="Wang Q."/>
            <person name="Zhang B."/>
            <person name="Ji P."/>
            <person name="Sakyi L.B."/>
            <person name="Cui X."/>
            <person name="Yuan T."/>
            <person name="Jiang B."/>
            <person name="Yang W."/>
            <person name="Lam T.T.-Y."/>
            <person name="Chang Q."/>
            <person name="Ding S."/>
            <person name="Wang X."/>
            <person name="Zhu J."/>
            <person name="Ruan X."/>
            <person name="Zhao L."/>
            <person name="Wei J."/>
            <person name="Que T."/>
            <person name="Du C."/>
            <person name="Cheng J."/>
            <person name="Dai P."/>
            <person name="Han X."/>
            <person name="Huang E."/>
            <person name="Gao Y."/>
            <person name="Liu J."/>
            <person name="Shao H."/>
            <person name="Ye R."/>
            <person name="Li L."/>
            <person name="Wei W."/>
            <person name="Wang X."/>
            <person name="Wang C."/>
            <person name="Yang T."/>
            <person name="Huo Q."/>
            <person name="Li W."/>
            <person name="Guo W."/>
            <person name="Chen H."/>
            <person name="Zhou L."/>
            <person name="Ni X."/>
            <person name="Tian J."/>
            <person name="Zhou Y."/>
            <person name="Sheng Y."/>
            <person name="Liu T."/>
            <person name="Pan Y."/>
            <person name="Xia L."/>
            <person name="Li J."/>
            <person name="Zhao F."/>
            <person name="Cao W."/>
        </authorList>
    </citation>
    <scope>NUCLEOTIDE SEQUENCE</scope>
    <source>
        <strain evidence="1">Dsil-2018</strain>
    </source>
</reference>